<evidence type="ECO:0000313" key="3">
    <source>
        <dbReference type="Proteomes" id="UP001322277"/>
    </source>
</evidence>
<dbReference type="AlphaFoldDB" id="A0AAX4HYK6"/>
<evidence type="ECO:0000256" key="1">
    <source>
        <dbReference type="SAM" id="MobiDB-lite"/>
    </source>
</evidence>
<dbReference type="KEGG" id="cdet:87937445"/>
<evidence type="ECO:0000313" key="2">
    <source>
        <dbReference type="EMBL" id="WQF75928.1"/>
    </source>
</evidence>
<protein>
    <submittedName>
        <fullName evidence="2">Uncharacterized protein</fullName>
    </submittedName>
</protein>
<gene>
    <name evidence="2" type="ORF">CDEST_00942</name>
</gene>
<dbReference type="Proteomes" id="UP001322277">
    <property type="component" value="Chromosome 1"/>
</dbReference>
<name>A0AAX4HYK6_9PEZI</name>
<dbReference type="RefSeq" id="XP_062773152.1">
    <property type="nucleotide sequence ID" value="XM_062917101.1"/>
</dbReference>
<feature type="region of interest" description="Disordered" evidence="1">
    <location>
        <begin position="96"/>
        <end position="118"/>
    </location>
</feature>
<accession>A0AAX4HYK6</accession>
<organism evidence="2 3">
    <name type="scientific">Colletotrichum destructivum</name>
    <dbReference type="NCBI Taxonomy" id="34406"/>
    <lineage>
        <taxon>Eukaryota</taxon>
        <taxon>Fungi</taxon>
        <taxon>Dikarya</taxon>
        <taxon>Ascomycota</taxon>
        <taxon>Pezizomycotina</taxon>
        <taxon>Sordariomycetes</taxon>
        <taxon>Hypocreomycetidae</taxon>
        <taxon>Glomerellales</taxon>
        <taxon>Glomerellaceae</taxon>
        <taxon>Colletotrichum</taxon>
        <taxon>Colletotrichum destructivum species complex</taxon>
    </lineage>
</organism>
<reference evidence="3" key="1">
    <citation type="journal article" date="2023" name="bioRxiv">
        <title>Complete genome of the Medicago anthracnose fungus, Colletotrichum destructivum, reveals a mini-chromosome-like region within a core chromosome.</title>
        <authorList>
            <person name="Lapalu N."/>
            <person name="Simon A."/>
            <person name="Lu A."/>
            <person name="Plaumann P.-L."/>
            <person name="Amselem J."/>
            <person name="Pigne S."/>
            <person name="Auger A."/>
            <person name="Koch C."/>
            <person name="Dallery J.-F."/>
            <person name="O'Connell R.J."/>
        </authorList>
    </citation>
    <scope>NUCLEOTIDE SEQUENCE [LARGE SCALE GENOMIC DNA]</scope>
    <source>
        <strain evidence="3">CBS 520.97</strain>
    </source>
</reference>
<keyword evidence="3" id="KW-1185">Reference proteome</keyword>
<sequence>MGDLSVIALSVTTDLETNSSLAASTVAPLPESHQEFPGLPPLLQATVPTYRPTFRLNQCPGKSLPDRHNAELTTRQTCLACFPCAVFQSHAQTTPISCHPTDPSHASKSPTARRAGPPPAVAVAVAKWPWSRSPRSKRNNRNLLSLLQSLPRLCYPLLAHRPTFPRRRCNTTFPSRWPWVGNARLRRPDCL</sequence>
<dbReference type="GeneID" id="87937445"/>
<proteinExistence type="predicted"/>
<dbReference type="EMBL" id="CP137305">
    <property type="protein sequence ID" value="WQF75928.1"/>
    <property type="molecule type" value="Genomic_DNA"/>
</dbReference>